<gene>
    <name evidence="1" type="ORF">CASFOL_039096</name>
</gene>
<sequence length="265" mass="30461">MNPKRRATPLEDSPIAQTFNDVGIHDLVKEVKFYSYLVENGKEFLISLQGITKNSPEESVNKIYANARQIWKFERKLVTSCIFAIKRDSSLSHKLVSYSNKKTAAERVNSMKEDPWLEYILGDDGILGECILGGPIKGAKKYDLVRGFLSIFIAYWNMEDLINKYKLGTYRPLPKETLETNWTSDKVIYEIEYFEDFRVVYSKYGSDPVLAANLFEKLKKCQVERLDLRNTWIYGKRARIRVVLASKGSSPPTICGVFLVESLKD</sequence>
<evidence type="ECO:0000313" key="1">
    <source>
        <dbReference type="EMBL" id="KAL3616702.1"/>
    </source>
</evidence>
<comment type="caution">
    <text evidence="1">The sequence shown here is derived from an EMBL/GenBank/DDBJ whole genome shotgun (WGS) entry which is preliminary data.</text>
</comment>
<dbReference type="AlphaFoldDB" id="A0ABD3BHF4"/>
<evidence type="ECO:0000313" key="2">
    <source>
        <dbReference type="Proteomes" id="UP001632038"/>
    </source>
</evidence>
<keyword evidence="2" id="KW-1185">Reference proteome</keyword>
<reference evidence="2" key="1">
    <citation type="journal article" date="2024" name="IScience">
        <title>Strigolactones Initiate the Formation of Haustorium-like Structures in Castilleja.</title>
        <authorList>
            <person name="Buerger M."/>
            <person name="Peterson D."/>
            <person name="Chory J."/>
        </authorList>
    </citation>
    <scope>NUCLEOTIDE SEQUENCE [LARGE SCALE GENOMIC DNA]</scope>
</reference>
<organism evidence="1 2">
    <name type="scientific">Castilleja foliolosa</name>
    <dbReference type="NCBI Taxonomy" id="1961234"/>
    <lineage>
        <taxon>Eukaryota</taxon>
        <taxon>Viridiplantae</taxon>
        <taxon>Streptophyta</taxon>
        <taxon>Embryophyta</taxon>
        <taxon>Tracheophyta</taxon>
        <taxon>Spermatophyta</taxon>
        <taxon>Magnoliopsida</taxon>
        <taxon>eudicotyledons</taxon>
        <taxon>Gunneridae</taxon>
        <taxon>Pentapetalae</taxon>
        <taxon>asterids</taxon>
        <taxon>lamiids</taxon>
        <taxon>Lamiales</taxon>
        <taxon>Orobanchaceae</taxon>
        <taxon>Pedicularideae</taxon>
        <taxon>Castillejinae</taxon>
        <taxon>Castilleja</taxon>
    </lineage>
</organism>
<dbReference type="EMBL" id="JAVIJP010000087">
    <property type="protein sequence ID" value="KAL3616702.1"/>
    <property type="molecule type" value="Genomic_DNA"/>
</dbReference>
<accession>A0ABD3BHF4</accession>
<name>A0ABD3BHF4_9LAMI</name>
<proteinExistence type="predicted"/>
<dbReference type="Proteomes" id="UP001632038">
    <property type="component" value="Unassembled WGS sequence"/>
</dbReference>
<protein>
    <submittedName>
        <fullName evidence="1">Uncharacterized protein</fullName>
    </submittedName>
</protein>